<feature type="region of interest" description="Disordered" evidence="1">
    <location>
        <begin position="100"/>
        <end position="120"/>
    </location>
</feature>
<dbReference type="EMBL" id="JAMSHJ010000006">
    <property type="protein sequence ID" value="KAI5398206.1"/>
    <property type="molecule type" value="Genomic_DNA"/>
</dbReference>
<gene>
    <name evidence="2" type="ORF">KIW84_063842</name>
</gene>
<name>A0A9D4WCQ5_PEA</name>
<dbReference type="AlphaFoldDB" id="A0A9D4WCQ5"/>
<proteinExistence type="predicted"/>
<feature type="compositionally biased region" description="Polar residues" evidence="1">
    <location>
        <begin position="107"/>
        <end position="120"/>
    </location>
</feature>
<evidence type="ECO:0000313" key="2">
    <source>
        <dbReference type="EMBL" id="KAI5398206.1"/>
    </source>
</evidence>
<evidence type="ECO:0000313" key="3">
    <source>
        <dbReference type="Proteomes" id="UP001058974"/>
    </source>
</evidence>
<dbReference type="Proteomes" id="UP001058974">
    <property type="component" value="Chromosome 6"/>
</dbReference>
<keyword evidence="3" id="KW-1185">Reference proteome</keyword>
<evidence type="ECO:0000256" key="1">
    <source>
        <dbReference type="SAM" id="MobiDB-lite"/>
    </source>
</evidence>
<comment type="caution">
    <text evidence="2">The sequence shown here is derived from an EMBL/GenBank/DDBJ whole genome shotgun (WGS) entry which is preliminary data.</text>
</comment>
<reference evidence="2 3" key="1">
    <citation type="journal article" date="2022" name="Nat. Genet.">
        <title>Improved pea reference genome and pan-genome highlight genomic features and evolutionary characteristics.</title>
        <authorList>
            <person name="Yang T."/>
            <person name="Liu R."/>
            <person name="Luo Y."/>
            <person name="Hu S."/>
            <person name="Wang D."/>
            <person name="Wang C."/>
            <person name="Pandey M.K."/>
            <person name="Ge S."/>
            <person name="Xu Q."/>
            <person name="Li N."/>
            <person name="Li G."/>
            <person name="Huang Y."/>
            <person name="Saxena R.K."/>
            <person name="Ji Y."/>
            <person name="Li M."/>
            <person name="Yan X."/>
            <person name="He Y."/>
            <person name="Liu Y."/>
            <person name="Wang X."/>
            <person name="Xiang C."/>
            <person name="Varshney R.K."/>
            <person name="Ding H."/>
            <person name="Gao S."/>
            <person name="Zong X."/>
        </authorList>
    </citation>
    <scope>NUCLEOTIDE SEQUENCE [LARGE SCALE GENOMIC DNA]</scope>
    <source>
        <strain evidence="2 3">cv. Zhongwan 6</strain>
    </source>
</reference>
<protein>
    <submittedName>
        <fullName evidence="2">Uncharacterized protein</fullName>
    </submittedName>
</protein>
<accession>A0A9D4WCQ5</accession>
<sequence length="141" mass="15446">MSAVNSLLGSGPFSMPSGISSETTSVSTASGALGLFNRPSVNLKRRHEDSTPLMSEETHFGKTHVVNIKLIVIKEAWKLKWHQKGINSTDVSGSLKNSFDAGKVSAAGNSRRNGTRDMSQQKMRNILMEKARKEICKKLDK</sequence>
<dbReference type="Gramene" id="Psat06G0384200-T1">
    <property type="protein sequence ID" value="KAI5398206.1"/>
    <property type="gene ID" value="KIW84_063842"/>
</dbReference>
<organism evidence="2 3">
    <name type="scientific">Pisum sativum</name>
    <name type="common">Garden pea</name>
    <name type="synonym">Lathyrus oleraceus</name>
    <dbReference type="NCBI Taxonomy" id="3888"/>
    <lineage>
        <taxon>Eukaryota</taxon>
        <taxon>Viridiplantae</taxon>
        <taxon>Streptophyta</taxon>
        <taxon>Embryophyta</taxon>
        <taxon>Tracheophyta</taxon>
        <taxon>Spermatophyta</taxon>
        <taxon>Magnoliopsida</taxon>
        <taxon>eudicotyledons</taxon>
        <taxon>Gunneridae</taxon>
        <taxon>Pentapetalae</taxon>
        <taxon>rosids</taxon>
        <taxon>fabids</taxon>
        <taxon>Fabales</taxon>
        <taxon>Fabaceae</taxon>
        <taxon>Papilionoideae</taxon>
        <taxon>50 kb inversion clade</taxon>
        <taxon>NPAAA clade</taxon>
        <taxon>Hologalegina</taxon>
        <taxon>IRL clade</taxon>
        <taxon>Fabeae</taxon>
        <taxon>Lathyrus</taxon>
    </lineage>
</organism>